<proteinExistence type="predicted"/>
<evidence type="ECO:0000256" key="1">
    <source>
        <dbReference type="ARBA" id="ARBA00023157"/>
    </source>
</evidence>
<evidence type="ECO:0000313" key="7">
    <source>
        <dbReference type="Proteomes" id="UP001307889"/>
    </source>
</evidence>
<dbReference type="EMBL" id="AP028911">
    <property type="protein sequence ID" value="BES91689.1"/>
    <property type="molecule type" value="Genomic_DNA"/>
</dbReference>
<keyword evidence="1" id="KW-1015">Disulfide bond</keyword>
<dbReference type="InterPro" id="IPR018114">
    <property type="entry name" value="TRYPSIN_HIS"/>
</dbReference>
<dbReference type="SUPFAM" id="SSF50494">
    <property type="entry name" value="Trypsin-like serine proteases"/>
    <property type="match status" value="1"/>
</dbReference>
<reference evidence="6 7" key="1">
    <citation type="submission" date="2023-09" db="EMBL/GenBank/DDBJ databases">
        <title>Nesidiocoris tenuis whole genome shotgun sequence.</title>
        <authorList>
            <person name="Shibata T."/>
            <person name="Shimoda M."/>
            <person name="Kobayashi T."/>
            <person name="Uehara T."/>
        </authorList>
    </citation>
    <scope>NUCLEOTIDE SEQUENCE [LARGE SCALE GENOMIC DNA]</scope>
    <source>
        <strain evidence="6 7">Japan</strain>
    </source>
</reference>
<keyword evidence="2" id="KW-0378">Hydrolase</keyword>
<dbReference type="Pfam" id="PF00089">
    <property type="entry name" value="Trypsin"/>
    <property type="match status" value="1"/>
</dbReference>
<dbReference type="Proteomes" id="UP001307889">
    <property type="component" value="Chromosome 3"/>
</dbReference>
<feature type="region of interest" description="Disordered" evidence="3">
    <location>
        <begin position="112"/>
        <end position="136"/>
    </location>
</feature>
<dbReference type="InterPro" id="IPR033116">
    <property type="entry name" value="TRYPSIN_SER"/>
</dbReference>
<dbReference type="PRINTS" id="PR00722">
    <property type="entry name" value="CHYMOTRYPSIN"/>
</dbReference>
<keyword evidence="7" id="KW-1185">Reference proteome</keyword>
<evidence type="ECO:0000259" key="5">
    <source>
        <dbReference type="PROSITE" id="PS50240"/>
    </source>
</evidence>
<organism evidence="6 7">
    <name type="scientific">Nesidiocoris tenuis</name>
    <dbReference type="NCBI Taxonomy" id="355587"/>
    <lineage>
        <taxon>Eukaryota</taxon>
        <taxon>Metazoa</taxon>
        <taxon>Ecdysozoa</taxon>
        <taxon>Arthropoda</taxon>
        <taxon>Hexapoda</taxon>
        <taxon>Insecta</taxon>
        <taxon>Pterygota</taxon>
        <taxon>Neoptera</taxon>
        <taxon>Paraneoptera</taxon>
        <taxon>Hemiptera</taxon>
        <taxon>Heteroptera</taxon>
        <taxon>Panheteroptera</taxon>
        <taxon>Cimicomorpha</taxon>
        <taxon>Miridae</taxon>
        <taxon>Dicyphina</taxon>
        <taxon>Nesidiocoris</taxon>
    </lineage>
</organism>
<dbReference type="PROSITE" id="PS50240">
    <property type="entry name" value="TRYPSIN_DOM"/>
    <property type="match status" value="1"/>
</dbReference>
<dbReference type="Gene3D" id="2.40.10.10">
    <property type="entry name" value="Trypsin-like serine proteases"/>
    <property type="match status" value="1"/>
</dbReference>
<dbReference type="PROSITE" id="PS00135">
    <property type="entry name" value="TRYPSIN_SER"/>
    <property type="match status" value="1"/>
</dbReference>
<evidence type="ECO:0000313" key="6">
    <source>
        <dbReference type="EMBL" id="BES91689.1"/>
    </source>
</evidence>
<feature type="compositionally biased region" description="Acidic residues" evidence="3">
    <location>
        <begin position="510"/>
        <end position="523"/>
    </location>
</feature>
<feature type="signal peptide" evidence="4">
    <location>
        <begin position="1"/>
        <end position="27"/>
    </location>
</feature>
<dbReference type="PROSITE" id="PS00134">
    <property type="entry name" value="TRYPSIN_HIS"/>
    <property type="match status" value="1"/>
</dbReference>
<dbReference type="SMART" id="SM00020">
    <property type="entry name" value="Tryp_SPc"/>
    <property type="match status" value="1"/>
</dbReference>
<keyword evidence="4" id="KW-0732">Signal</keyword>
<evidence type="ECO:0000256" key="2">
    <source>
        <dbReference type="RuleBase" id="RU363034"/>
    </source>
</evidence>
<accession>A0ABN7AHH7</accession>
<sequence>MVAEWRTPVSEALGLLILLLLTAPALSRSYAKAKNAEKVLELSDATATNATRLSTNASVPLSPSTTENSFNVTVNTPVGNEYEVGNYATNETDEKTIFSEEHYTNFVTVKTEPSDEAEQDVTTSKFPTSPTTPIPTLSTAHTISTLLPTIGVPGASHLNASFPSKFEPVIKQPLVYSGSQFPSKPVRLEPAPVTEEVEDFSPFEANKQSILQWIASLLANYGFGNDQSTVAPEPIDQSKCKPCGCGLTNKKNRIVGGKETQINEYPWMCLLTYHGEFYCGGTLINHRYVLTAAHCVSGFRASRIRVRLLEHNQKLDNETTLIERGVAKVIKHAGYSTVTLDNDIALIKLDKDVEIEDEVRPACLPVPKKSFAGETGIVTGWGVTSAGKIREGDDIRAHISPVLQELEVPVMSNDECRMTGYMKNQITDNMLCAGYKEGGKDSCQGDSGGPLHVADGDYHHIIGVVSWGQGCARPNFPGVYSRVNRYLPWILKYTADACPCSEIGDTEPVVAEEESSEETEEVDGTSAGETTEKTL</sequence>
<dbReference type="CDD" id="cd00190">
    <property type="entry name" value="Tryp_SPc"/>
    <property type="match status" value="1"/>
</dbReference>
<keyword evidence="2" id="KW-0645">Protease</keyword>
<name>A0ABN7AHH7_9HEMI</name>
<dbReference type="InterPro" id="IPR043504">
    <property type="entry name" value="Peptidase_S1_PA_chymotrypsin"/>
</dbReference>
<dbReference type="PANTHER" id="PTHR24252">
    <property type="entry name" value="ACROSIN-RELATED"/>
    <property type="match status" value="1"/>
</dbReference>
<dbReference type="PANTHER" id="PTHR24252:SF7">
    <property type="entry name" value="HYALIN"/>
    <property type="match status" value="1"/>
</dbReference>
<evidence type="ECO:0000256" key="4">
    <source>
        <dbReference type="SAM" id="SignalP"/>
    </source>
</evidence>
<feature type="chain" id="PRO_5045747623" evidence="4">
    <location>
        <begin position="28"/>
        <end position="535"/>
    </location>
</feature>
<gene>
    <name evidence="6" type="ORF">NTJ_04497</name>
</gene>
<feature type="region of interest" description="Disordered" evidence="3">
    <location>
        <begin position="505"/>
        <end position="535"/>
    </location>
</feature>
<dbReference type="InterPro" id="IPR009003">
    <property type="entry name" value="Peptidase_S1_PA"/>
</dbReference>
<feature type="domain" description="Peptidase S1" evidence="5">
    <location>
        <begin position="254"/>
        <end position="495"/>
    </location>
</feature>
<feature type="compositionally biased region" description="Low complexity" evidence="3">
    <location>
        <begin position="122"/>
        <end position="136"/>
    </location>
</feature>
<dbReference type="InterPro" id="IPR001314">
    <property type="entry name" value="Peptidase_S1A"/>
</dbReference>
<keyword evidence="2" id="KW-0720">Serine protease</keyword>
<evidence type="ECO:0000256" key="3">
    <source>
        <dbReference type="SAM" id="MobiDB-lite"/>
    </source>
</evidence>
<protein>
    <submittedName>
        <fullName evidence="6">Serine-type endopeptidase activity</fullName>
    </submittedName>
</protein>
<dbReference type="InterPro" id="IPR001254">
    <property type="entry name" value="Trypsin_dom"/>
</dbReference>